<dbReference type="Pfam" id="PF13359">
    <property type="entry name" value="DDE_Tnp_4"/>
    <property type="match status" value="1"/>
</dbReference>
<proteinExistence type="predicted"/>
<feature type="domain" description="DDE Tnp4" evidence="3">
    <location>
        <begin position="98"/>
        <end position="242"/>
    </location>
</feature>
<dbReference type="Pfam" id="PF13613">
    <property type="entry name" value="HTH_Tnp_4"/>
    <property type="match status" value="1"/>
</dbReference>
<evidence type="ECO:0000259" key="3">
    <source>
        <dbReference type="Pfam" id="PF13359"/>
    </source>
</evidence>
<comment type="cofactor">
    <cofactor evidence="1">
        <name>a divalent metal cation</name>
        <dbReference type="ChEBI" id="CHEBI:60240"/>
    </cofactor>
</comment>
<dbReference type="InterPro" id="IPR027805">
    <property type="entry name" value="Transposase_HTH_dom"/>
</dbReference>
<dbReference type="InterPro" id="IPR027806">
    <property type="entry name" value="HARBI1_dom"/>
</dbReference>
<protein>
    <submittedName>
        <fullName evidence="6">Transposase family protein</fullName>
    </submittedName>
</protein>
<accession>A0AAU1IDA8</accession>
<evidence type="ECO:0000313" key="5">
    <source>
        <dbReference type="EMBL" id="WTP83966.1"/>
    </source>
</evidence>
<dbReference type="EMBL" id="CP108140">
    <property type="protein sequence ID" value="WTP91872.1"/>
    <property type="molecule type" value="Genomic_DNA"/>
</dbReference>
<reference evidence="6" key="1">
    <citation type="submission" date="2022-10" db="EMBL/GenBank/DDBJ databases">
        <title>The complete genomes of actinobacterial strains from the NBC collection.</title>
        <authorList>
            <person name="Joergensen T.S."/>
            <person name="Alvarez Arevalo M."/>
            <person name="Sterndorff E.B."/>
            <person name="Faurdal D."/>
            <person name="Vuksanovic O."/>
            <person name="Mourched A.-S."/>
            <person name="Charusanti P."/>
            <person name="Shaw S."/>
            <person name="Blin K."/>
            <person name="Weber T."/>
        </authorList>
    </citation>
    <scope>NUCLEOTIDE SEQUENCE</scope>
    <source>
        <strain evidence="6">NBC 00180</strain>
    </source>
</reference>
<feature type="domain" description="Transposase Helix-turn-helix" evidence="4">
    <location>
        <begin position="31"/>
        <end position="82"/>
    </location>
</feature>
<evidence type="ECO:0000313" key="6">
    <source>
        <dbReference type="EMBL" id="WTP91872.1"/>
    </source>
</evidence>
<organism evidence="6">
    <name type="scientific">Streptomyces sp. NBC_00180</name>
    <dbReference type="NCBI Taxonomy" id="2903632"/>
    <lineage>
        <taxon>Bacteria</taxon>
        <taxon>Bacillati</taxon>
        <taxon>Actinomycetota</taxon>
        <taxon>Actinomycetes</taxon>
        <taxon>Kitasatosporales</taxon>
        <taxon>Streptomycetaceae</taxon>
        <taxon>Streptomyces</taxon>
    </lineage>
</organism>
<keyword evidence="2" id="KW-0479">Metal-binding</keyword>
<gene>
    <name evidence="5" type="ORF">OG477_00475</name>
    <name evidence="6" type="ORF">OG477_44870</name>
</gene>
<evidence type="ECO:0000256" key="2">
    <source>
        <dbReference type="ARBA" id="ARBA00022723"/>
    </source>
</evidence>
<dbReference type="EMBL" id="CP108140">
    <property type="protein sequence ID" value="WTP83966.1"/>
    <property type="molecule type" value="Genomic_DNA"/>
</dbReference>
<evidence type="ECO:0000259" key="4">
    <source>
        <dbReference type="Pfam" id="PF13613"/>
    </source>
</evidence>
<evidence type="ECO:0000256" key="1">
    <source>
        <dbReference type="ARBA" id="ARBA00001968"/>
    </source>
</evidence>
<dbReference type="AlphaFoldDB" id="A0AAU1IDA8"/>
<sequence length="249" mass="27826">MVTYPCALDLPHALVEWVTMLIVTREGDRRCKLRPSQRAMVALVYLREHTTLAKIAAGFRISEATAHAYVHSVTALLADMAPSLTRALRRAKPDHVLVDGTIAECDRVGDGERDYSGKARRHGVNIQAVTGPTGKLIWYSPALPGRTVDITAARTHRIITVCERLKIPVLADKAYEGAGGTFCTPYKRHRGRELTAHQKSVNRAHARLRSPVERAFALLKSWRIFRRARCSPIRLTSIAKAILTLEKHR</sequence>
<name>A0AAU1IDA8_9ACTN</name>
<dbReference type="GO" id="GO:0046872">
    <property type="term" value="F:metal ion binding"/>
    <property type="evidence" value="ECO:0007669"/>
    <property type="project" value="UniProtKB-KW"/>
</dbReference>